<dbReference type="InterPro" id="IPR022702">
    <property type="entry name" value="Cytosine_MeTrfase1_RFD"/>
</dbReference>
<protein>
    <recommendedName>
        <fullName evidence="4">RFTS domain-containing protein</fullName>
    </recommendedName>
</protein>
<sequence>MEDIVEINDEIEVIKMTLLGLDGDRRPRRRLTSFSITNSMGEMVTFDDSTPESLFISGVVIPLQGCTSEKLRFRCGPFGPVRSWCITGFREMFLSIWVSTELADYLCVMPRESYFHYYSSFKFKASLCFRTFQELITNTELEFGDLLTSLAFTMIEDCPGYADFDLMSEAAKPHMVFVADQLVALDEDFSEFKVIKMINEEFKDDMEMIRMLRKVNMVSGRKFSGSFYSIQDWNEEFNKEGSKDNGENAMREATSSQTSLEEEKHHPPKKQSLPTIIKSQEKNTEAIKKTAMDVRKKTEEIDVVNDEYLAVSITGTTDIKTTKAQRRLNGFKMLDKGEAMQPFENLESDRLYITSEIWKSYNLEEPDLGVRCKSFGPAISWCITGYGKEAPEIWVSTEMADYLCGKPSADYMPFFKPFHEKAMLCIRAFHVINATPDLEFDEFCRKLVLDILPCLDTFKDEETTWNYVNSHLGFIAEQLIGLDEIVFSEIPSLKSIIHKCNVDVAKALDKKVCGSFLSLYDKNWWIKSCQSEDMNLAEIMKKREIKVPQGQSSESSNSMVILLQGKKREKTKKSWPQLLCENLGKEEMSFTATKGVYNIWRDYHPKKMRQEESMDVEHHKPGAIEHDKTGRRKALNQLLCEDLEKEEMGFTATKCVYNIWRDYHPKKMRQEESMDVEHGKPGAIEHDETEAGKEMRKEKATEMEKGGINQEVEVIEDELVAVSMTGPKLTERKSRRLTRFTILDEKEDMRSIEDLEPNKFYISSEIRPFFGEILSKVVRCKLFGPITKWSIRDYDKDHPSIWVYTEVAAYFCDKPSTAYLPLFNPLYMKAVLCISASQFLKKYPFAEFGVLFEVLVLALMAHSKIFKYKKQVCNFVDSHLDFIAERLIEHDMKFFSNLRAIKTMIDECSVDIRKAGNAMAHFPYLLSYRKNESLHKYRSYSSANEKNEQQQKHQLKENIEKVREEITKKPESHVKVSQEKKAEVKSQELQKPRI</sequence>
<organism evidence="5 6">
    <name type="scientific">Amborella trichopoda</name>
    <dbReference type="NCBI Taxonomy" id="13333"/>
    <lineage>
        <taxon>Eukaryota</taxon>
        <taxon>Viridiplantae</taxon>
        <taxon>Streptophyta</taxon>
        <taxon>Embryophyta</taxon>
        <taxon>Tracheophyta</taxon>
        <taxon>Spermatophyta</taxon>
        <taxon>Magnoliopsida</taxon>
        <taxon>Amborellales</taxon>
        <taxon>Amborellaceae</taxon>
        <taxon>Amborella</taxon>
    </lineage>
</organism>
<evidence type="ECO:0000259" key="4">
    <source>
        <dbReference type="Pfam" id="PF12047"/>
    </source>
</evidence>
<dbReference type="InterPro" id="IPR050390">
    <property type="entry name" value="C5-Methyltransferase"/>
</dbReference>
<reference evidence="6" key="1">
    <citation type="journal article" date="2013" name="Science">
        <title>The Amborella genome and the evolution of flowering plants.</title>
        <authorList>
            <consortium name="Amborella Genome Project"/>
        </authorList>
    </citation>
    <scope>NUCLEOTIDE SEQUENCE [LARGE SCALE GENOMIC DNA]</scope>
</reference>
<dbReference type="HOGENOM" id="CLU_300983_0_0_1"/>
<dbReference type="AlphaFoldDB" id="W1PT73"/>
<evidence type="ECO:0000313" key="6">
    <source>
        <dbReference type="Proteomes" id="UP000017836"/>
    </source>
</evidence>
<comment type="subcellular location">
    <subcellularLocation>
        <location evidence="1">Nucleus</location>
    </subcellularLocation>
</comment>
<keyword evidence="6" id="KW-1185">Reference proteome</keyword>
<feature type="domain" description="RFTS" evidence="4">
    <location>
        <begin position="731"/>
        <end position="844"/>
    </location>
</feature>
<feature type="region of interest" description="Disordered" evidence="3">
    <location>
        <begin position="966"/>
        <end position="994"/>
    </location>
</feature>
<dbReference type="GO" id="GO:0003677">
    <property type="term" value="F:DNA binding"/>
    <property type="evidence" value="ECO:0000318"/>
    <property type="project" value="GO_Central"/>
</dbReference>
<keyword evidence="2" id="KW-0539">Nucleus</keyword>
<feature type="region of interest" description="Disordered" evidence="3">
    <location>
        <begin position="239"/>
        <end position="282"/>
    </location>
</feature>
<name>W1PT73_AMBTC</name>
<evidence type="ECO:0000256" key="1">
    <source>
        <dbReference type="ARBA" id="ARBA00004123"/>
    </source>
</evidence>
<evidence type="ECO:0000256" key="2">
    <source>
        <dbReference type="ARBA" id="ARBA00023242"/>
    </source>
</evidence>
<feature type="compositionally biased region" description="Basic and acidic residues" evidence="3">
    <location>
        <begin position="239"/>
        <end position="250"/>
    </location>
</feature>
<dbReference type="GO" id="GO:0005634">
    <property type="term" value="C:nucleus"/>
    <property type="evidence" value="ECO:0000318"/>
    <property type="project" value="GO_Central"/>
</dbReference>
<dbReference type="Pfam" id="PF12047">
    <property type="entry name" value="DNMT1-RFD"/>
    <property type="match status" value="3"/>
</dbReference>
<dbReference type="EMBL" id="KI392591">
    <property type="protein sequence ID" value="ERN13202.1"/>
    <property type="molecule type" value="Genomic_DNA"/>
</dbReference>
<dbReference type="Proteomes" id="UP000017836">
    <property type="component" value="Unassembled WGS sequence"/>
</dbReference>
<feature type="domain" description="RFTS" evidence="4">
    <location>
        <begin position="24"/>
        <end position="150"/>
    </location>
</feature>
<feature type="domain" description="RFTS" evidence="4">
    <location>
        <begin position="322"/>
        <end position="447"/>
    </location>
</feature>
<dbReference type="GO" id="GO:0044027">
    <property type="term" value="P:negative regulation of gene expression via chromosomal CpG island methylation"/>
    <property type="evidence" value="ECO:0000318"/>
    <property type="project" value="GO_Central"/>
</dbReference>
<evidence type="ECO:0000313" key="5">
    <source>
        <dbReference type="EMBL" id="ERN13202.1"/>
    </source>
</evidence>
<dbReference type="PANTHER" id="PTHR10629:SF50">
    <property type="entry name" value="DNA (CYTOSINE-5)-METHYLTRANSFERASE CMT3"/>
    <property type="match status" value="1"/>
</dbReference>
<dbReference type="GO" id="GO:0003886">
    <property type="term" value="F:DNA (cytosine-5-)-methyltransferase activity"/>
    <property type="evidence" value="ECO:0000318"/>
    <property type="project" value="GO_Central"/>
</dbReference>
<dbReference type="Gramene" id="ERN13202">
    <property type="protein sequence ID" value="ERN13202"/>
    <property type="gene ID" value="AMTR_s00040p00220090"/>
</dbReference>
<gene>
    <name evidence="5" type="ORF">AMTR_s00040p00220090</name>
</gene>
<dbReference type="PANTHER" id="PTHR10629">
    <property type="entry name" value="CYTOSINE-SPECIFIC METHYLTRANSFERASE"/>
    <property type="match status" value="1"/>
</dbReference>
<accession>W1PT73</accession>
<evidence type="ECO:0000256" key="3">
    <source>
        <dbReference type="SAM" id="MobiDB-lite"/>
    </source>
</evidence>
<proteinExistence type="predicted"/>